<name>A0A392WF83_9FABA</name>
<dbReference type="GO" id="GO:0008233">
    <property type="term" value="F:peptidase activity"/>
    <property type="evidence" value="ECO:0007669"/>
    <property type="project" value="UniProtKB-KW"/>
</dbReference>
<dbReference type="GO" id="GO:0006508">
    <property type="term" value="P:proteolysis"/>
    <property type="evidence" value="ECO:0007669"/>
    <property type="project" value="UniProtKB-KW"/>
</dbReference>
<keyword evidence="1" id="KW-0378">Hydrolase</keyword>
<dbReference type="Proteomes" id="UP000265520">
    <property type="component" value="Unassembled WGS sequence"/>
</dbReference>
<keyword evidence="1" id="KW-0645">Protease</keyword>
<evidence type="ECO:0000313" key="1">
    <source>
        <dbReference type="EMBL" id="MCI97225.1"/>
    </source>
</evidence>
<feature type="non-terminal residue" evidence="1">
    <location>
        <position position="24"/>
    </location>
</feature>
<dbReference type="AlphaFoldDB" id="A0A392WF83"/>
<dbReference type="EMBL" id="LXQA011436581">
    <property type="protein sequence ID" value="MCI97225.1"/>
    <property type="molecule type" value="Genomic_DNA"/>
</dbReference>
<organism evidence="1 2">
    <name type="scientific">Trifolium medium</name>
    <dbReference type="NCBI Taxonomy" id="97028"/>
    <lineage>
        <taxon>Eukaryota</taxon>
        <taxon>Viridiplantae</taxon>
        <taxon>Streptophyta</taxon>
        <taxon>Embryophyta</taxon>
        <taxon>Tracheophyta</taxon>
        <taxon>Spermatophyta</taxon>
        <taxon>Magnoliopsida</taxon>
        <taxon>eudicotyledons</taxon>
        <taxon>Gunneridae</taxon>
        <taxon>Pentapetalae</taxon>
        <taxon>rosids</taxon>
        <taxon>fabids</taxon>
        <taxon>Fabales</taxon>
        <taxon>Fabaceae</taxon>
        <taxon>Papilionoideae</taxon>
        <taxon>50 kb inversion clade</taxon>
        <taxon>NPAAA clade</taxon>
        <taxon>Hologalegina</taxon>
        <taxon>IRL clade</taxon>
        <taxon>Trifolieae</taxon>
        <taxon>Trifolium</taxon>
    </lineage>
</organism>
<comment type="caution">
    <text evidence="1">The sequence shown here is derived from an EMBL/GenBank/DDBJ whole genome shotgun (WGS) entry which is preliminary data.</text>
</comment>
<reference evidence="1 2" key="1">
    <citation type="journal article" date="2018" name="Front. Plant Sci.">
        <title>Red Clover (Trifolium pratense) and Zigzag Clover (T. medium) - A Picture of Genomic Similarities and Differences.</title>
        <authorList>
            <person name="Dluhosova J."/>
            <person name="Istvanek J."/>
            <person name="Nedelnik J."/>
            <person name="Repkova J."/>
        </authorList>
    </citation>
    <scope>NUCLEOTIDE SEQUENCE [LARGE SCALE GENOMIC DNA]</scope>
    <source>
        <strain evidence="2">cv. 10/8</strain>
        <tissue evidence="1">Leaf</tissue>
    </source>
</reference>
<keyword evidence="2" id="KW-1185">Reference proteome</keyword>
<evidence type="ECO:0000313" key="2">
    <source>
        <dbReference type="Proteomes" id="UP000265520"/>
    </source>
</evidence>
<proteinExistence type="predicted"/>
<accession>A0A392WF83</accession>
<sequence>MPPVPRGWKGHCQKGEAFNASSCN</sequence>
<protein>
    <submittedName>
        <fullName evidence="1">Subtilisin-like protease</fullName>
    </submittedName>
</protein>